<dbReference type="CDD" id="cd00063">
    <property type="entry name" value="FN3"/>
    <property type="match status" value="1"/>
</dbReference>
<dbReference type="InterPro" id="IPR036420">
    <property type="entry name" value="BRCT_dom_sf"/>
</dbReference>
<dbReference type="GO" id="GO:0034044">
    <property type="term" value="C:exomer complex"/>
    <property type="evidence" value="ECO:0007669"/>
    <property type="project" value="TreeGrafter"/>
</dbReference>
<dbReference type="Gene3D" id="3.40.50.10190">
    <property type="entry name" value="BRCT domain"/>
    <property type="match status" value="1"/>
</dbReference>
<feature type="region of interest" description="Disordered" evidence="1">
    <location>
        <begin position="282"/>
        <end position="441"/>
    </location>
</feature>
<name>A0AAF0EI05_9BASI</name>
<evidence type="ECO:0000259" key="3">
    <source>
        <dbReference type="PROSITE" id="PS50853"/>
    </source>
</evidence>
<dbReference type="Pfam" id="PF16892">
    <property type="entry name" value="CHS5_N"/>
    <property type="match status" value="1"/>
</dbReference>
<reference evidence="4" key="1">
    <citation type="submission" date="2023-03" db="EMBL/GenBank/DDBJ databases">
        <title>Mating type loci evolution in Malassezia.</title>
        <authorList>
            <person name="Coelho M.A."/>
        </authorList>
    </citation>
    <scope>NUCLEOTIDE SEQUENCE</scope>
    <source>
        <strain evidence="4">CBS 9557</strain>
    </source>
</reference>
<proteinExistence type="predicted"/>
<dbReference type="GO" id="GO:0000747">
    <property type="term" value="P:conjugation with cellular fusion"/>
    <property type="evidence" value="ECO:0007669"/>
    <property type="project" value="TreeGrafter"/>
</dbReference>
<feature type="domain" description="BRCT" evidence="2">
    <location>
        <begin position="195"/>
        <end position="266"/>
    </location>
</feature>
<dbReference type="Proteomes" id="UP001213623">
    <property type="component" value="Chromosome 2"/>
</dbReference>
<gene>
    <name evidence="4" type="primary">CHS5</name>
    <name evidence="4" type="ORF">MNAN1_001120</name>
</gene>
<dbReference type="PANTHER" id="PTHR47351">
    <property type="entry name" value="CHITIN BIOSYNTHESIS PROTEIN CHS5"/>
    <property type="match status" value="1"/>
</dbReference>
<dbReference type="GO" id="GO:0046983">
    <property type="term" value="F:protein dimerization activity"/>
    <property type="evidence" value="ECO:0007669"/>
    <property type="project" value="InterPro"/>
</dbReference>
<dbReference type="InterPro" id="IPR001357">
    <property type="entry name" value="BRCT_dom"/>
</dbReference>
<dbReference type="InterPro" id="IPR052827">
    <property type="entry name" value="CHS_Export/Cell_Fusion_Reg"/>
</dbReference>
<evidence type="ECO:0000259" key="2">
    <source>
        <dbReference type="PROSITE" id="PS50172"/>
    </source>
</evidence>
<feature type="compositionally biased region" description="Low complexity" evidence="1">
    <location>
        <begin position="299"/>
        <end position="331"/>
    </location>
</feature>
<dbReference type="CDD" id="cd13945">
    <property type="entry name" value="Chs5_N"/>
    <property type="match status" value="1"/>
</dbReference>
<dbReference type="InterPro" id="IPR036116">
    <property type="entry name" value="FN3_sf"/>
</dbReference>
<dbReference type="EMBL" id="CP119893">
    <property type="protein sequence ID" value="WFD26145.1"/>
    <property type="molecule type" value="Genomic_DNA"/>
</dbReference>
<evidence type="ECO:0000313" key="4">
    <source>
        <dbReference type="EMBL" id="WFD26145.1"/>
    </source>
</evidence>
<dbReference type="GO" id="GO:0005802">
    <property type="term" value="C:trans-Golgi network"/>
    <property type="evidence" value="ECO:0007669"/>
    <property type="project" value="TreeGrafter"/>
</dbReference>
<sequence>MMREGKSGNFTFTVGKLDAGMAILIGERASLIEFPSVLLPRGVSLGSVVEISVTRNEDAEQKKREEFVRLQDDILQMYGVHSPRPPVLFLRNVTQTTVTMEWEPLQLAHADILSLEVLRNGERIARVPQPLLTTSTKLSGLSIDTEYAIQLMMHTTAGSYLSNEIRTRTCTLDDMSGVHVCFGSIPDASLDVATKNIIEAMGAHWSNKMELETTHLVCMTPPSASDEGQQKIYEKAQLLSLPIVQPHWLFACRYAQRYVHLADPSMVPISPYYLDATPPNAQQVQEQVHAPTSVDPMGPSTASAESAEPMASAQPAEPAEPTAPAEPSGSADAAQPIDSTELPASDTPIPATEKATVTDSAVDPEDTAPAPASTLPESVAPTEGVSEAAAPTETFTPIEASAPPDTSAPVSVDTATVPPTTAEERDTNLETDLENIDLNDP</sequence>
<dbReference type="Gene3D" id="6.20.120.50">
    <property type="match status" value="1"/>
</dbReference>
<evidence type="ECO:0000256" key="1">
    <source>
        <dbReference type="SAM" id="MobiDB-lite"/>
    </source>
</evidence>
<dbReference type="InterPro" id="IPR003961">
    <property type="entry name" value="FN3_dom"/>
</dbReference>
<dbReference type="PANTHER" id="PTHR47351:SF1">
    <property type="entry name" value="CHITIN BIOSYNTHESIS PROTEIN CHS5"/>
    <property type="match status" value="1"/>
</dbReference>
<dbReference type="Pfam" id="PF00533">
    <property type="entry name" value="BRCT"/>
    <property type="match status" value="1"/>
</dbReference>
<accession>A0AAF0EI05</accession>
<dbReference type="InterPro" id="IPR031673">
    <property type="entry name" value="Chs5_N"/>
</dbReference>
<dbReference type="SUPFAM" id="SSF49265">
    <property type="entry name" value="Fibronectin type III"/>
    <property type="match status" value="1"/>
</dbReference>
<organism evidence="4 5">
    <name type="scientific">Malassezia nana</name>
    <dbReference type="NCBI Taxonomy" id="180528"/>
    <lineage>
        <taxon>Eukaryota</taxon>
        <taxon>Fungi</taxon>
        <taxon>Dikarya</taxon>
        <taxon>Basidiomycota</taxon>
        <taxon>Ustilaginomycotina</taxon>
        <taxon>Malasseziomycetes</taxon>
        <taxon>Malasseziales</taxon>
        <taxon>Malasseziaceae</taxon>
        <taxon>Malassezia</taxon>
    </lineage>
</organism>
<dbReference type="Pfam" id="PF16893">
    <property type="entry name" value="fn3_2"/>
    <property type="match status" value="1"/>
</dbReference>
<feature type="domain" description="Fibronectin type-III" evidence="3">
    <location>
        <begin position="82"/>
        <end position="174"/>
    </location>
</feature>
<dbReference type="InterPro" id="IPR031669">
    <property type="entry name" value="Fn3_2"/>
</dbReference>
<dbReference type="PROSITE" id="PS50172">
    <property type="entry name" value="BRCT"/>
    <property type="match status" value="1"/>
</dbReference>
<evidence type="ECO:0000313" key="5">
    <source>
        <dbReference type="Proteomes" id="UP001213623"/>
    </source>
</evidence>
<dbReference type="PROSITE" id="PS50853">
    <property type="entry name" value="FN3"/>
    <property type="match status" value="1"/>
</dbReference>
<dbReference type="GO" id="GO:0006893">
    <property type="term" value="P:Golgi to plasma membrane transport"/>
    <property type="evidence" value="ECO:0007669"/>
    <property type="project" value="TreeGrafter"/>
</dbReference>
<dbReference type="AlphaFoldDB" id="A0AAF0EI05"/>
<keyword evidence="5" id="KW-1185">Reference proteome</keyword>
<dbReference type="SMART" id="SM00292">
    <property type="entry name" value="BRCT"/>
    <property type="match status" value="1"/>
</dbReference>
<dbReference type="Gene3D" id="2.60.40.10">
    <property type="entry name" value="Immunoglobulins"/>
    <property type="match status" value="1"/>
</dbReference>
<protein>
    <submittedName>
        <fullName evidence="4">Chitin synthase, class 5</fullName>
    </submittedName>
</protein>
<feature type="compositionally biased region" description="Acidic residues" evidence="1">
    <location>
        <begin position="429"/>
        <end position="441"/>
    </location>
</feature>
<dbReference type="SUPFAM" id="SSF52113">
    <property type="entry name" value="BRCT domain"/>
    <property type="match status" value="1"/>
</dbReference>
<dbReference type="InterPro" id="IPR013783">
    <property type="entry name" value="Ig-like_fold"/>
</dbReference>